<accession>V9IBS9</accession>
<dbReference type="InterPro" id="IPR011989">
    <property type="entry name" value="ARM-like"/>
</dbReference>
<sequence>MDNSETKVISKLNDREKKQAALPIAVFGMEMVEKFYSKQFTDKEEGLMQLKEELKTFDPEVSKHSANKTARAAILLLHRALRDKVFSVYSLAAQLIRIFFSEFATRVSSTEIARSVERLLPELLTKSGDTTPRIHNMAVHTILSMADCKCVRELHIIPVHLTRPVSSSTHQRLALSRLEMVEQLILSHGISTDKQSGLTCRTLSELGSTGLHHPAEAVRKVSERILVLVYKVNPRLVRKQLPPDDDITRRNLLYRQLFHEFDLIDLEV</sequence>
<reference evidence="1" key="1">
    <citation type="submission" date="2011-11" db="EMBL/GenBank/DDBJ databases">
        <title>Decoding the brain transcriptome of the Eastern honeybee (Apis cerana) based on pyrosequencing.</title>
        <authorList>
            <person name="Sun L."/>
            <person name="Zheng H."/>
            <person name="Wang Y."/>
            <person name="Xie X."/>
            <person name="Zhu Y."/>
            <person name="Gu W."/>
            <person name="Wang S."/>
        </authorList>
    </citation>
    <scope>NUCLEOTIDE SEQUENCE</scope>
    <source>
        <tissue evidence="1">Brain</tissue>
    </source>
</reference>
<name>V9IBS9_APICE</name>
<dbReference type="PANTHER" id="PTHR13371:SF0">
    <property type="entry name" value="CENTROSOMAL PROTEIN OF 104 KDA"/>
    <property type="match status" value="1"/>
</dbReference>
<gene>
    <name evidence="1" type="ORF">ACCB00396.4</name>
</gene>
<dbReference type="GO" id="GO:0005929">
    <property type="term" value="C:cilium"/>
    <property type="evidence" value="ECO:0007669"/>
    <property type="project" value="TreeGrafter"/>
</dbReference>
<proteinExistence type="evidence at transcript level"/>
<dbReference type="InterPro" id="IPR052607">
    <property type="entry name" value="CEP104-like"/>
</dbReference>
<dbReference type="AlphaFoldDB" id="V9IBS9"/>
<dbReference type="Gene3D" id="1.25.10.10">
    <property type="entry name" value="Leucine-rich Repeat Variant"/>
    <property type="match status" value="1"/>
</dbReference>
<organism evidence="1">
    <name type="scientific">Apis cerana</name>
    <name type="common">Indian honeybee</name>
    <dbReference type="NCBI Taxonomy" id="7461"/>
    <lineage>
        <taxon>Eukaryota</taxon>
        <taxon>Metazoa</taxon>
        <taxon>Ecdysozoa</taxon>
        <taxon>Arthropoda</taxon>
        <taxon>Hexapoda</taxon>
        <taxon>Insecta</taxon>
        <taxon>Pterygota</taxon>
        <taxon>Neoptera</taxon>
        <taxon>Endopterygota</taxon>
        <taxon>Hymenoptera</taxon>
        <taxon>Apocrita</taxon>
        <taxon>Aculeata</taxon>
        <taxon>Apoidea</taxon>
        <taxon>Anthophila</taxon>
        <taxon>Apidae</taxon>
        <taxon>Apis</taxon>
    </lineage>
</organism>
<evidence type="ECO:0000313" key="1">
    <source>
        <dbReference type="EMBL" id="AEY57779.1"/>
    </source>
</evidence>
<dbReference type="EMBL" id="JR037453">
    <property type="protein sequence ID" value="AEY57779.1"/>
    <property type="molecule type" value="mRNA"/>
</dbReference>
<dbReference type="PANTHER" id="PTHR13371">
    <property type="entry name" value="GLYCINE-, GLUTAMATE-, THIENYLCYCLOHEXYLPIPERIDINE-BINDING PROTEIN"/>
    <property type="match status" value="1"/>
</dbReference>
<dbReference type="Pfam" id="PF21040">
    <property type="entry name" value="CEP104-like_TOG"/>
    <property type="match status" value="1"/>
</dbReference>
<protein>
    <submittedName>
        <fullName evidence="1">Uncharacterized protein KIAA0562</fullName>
    </submittedName>
</protein>